<dbReference type="AlphaFoldDB" id="A0A811GIC6"/>
<accession>A0A811GIC6</accession>
<dbReference type="Proteomes" id="UP000489961">
    <property type="component" value="Unassembled WGS sequence"/>
</dbReference>
<comment type="caution">
    <text evidence="1">The sequence shown here is derived from an EMBL/GenBank/DDBJ whole genome shotgun (WGS) entry which is preliminary data.</text>
</comment>
<dbReference type="EMBL" id="CADDTS010000054">
    <property type="protein sequence ID" value="CAB1223322.1"/>
    <property type="molecule type" value="Genomic_DNA"/>
</dbReference>
<proteinExistence type="predicted"/>
<protein>
    <submittedName>
        <fullName evidence="1">Uncharacterized protein</fullName>
    </submittedName>
</protein>
<evidence type="ECO:0000313" key="2">
    <source>
        <dbReference type="Proteomes" id="UP000489961"/>
    </source>
</evidence>
<dbReference type="RefSeq" id="WP_174560946.1">
    <property type="nucleotide sequence ID" value="NZ_CADDTS010000054.1"/>
</dbReference>
<gene>
    <name evidence="1" type="ORF">SFB21_3255</name>
</gene>
<name>A0A811GIC6_9GAMM</name>
<sequence>MSDELELSPNSKYISEIYTDESELEMLKMDLVIVADTVNEWLEENTPIDPDICRYMGMLFLSLANRLEPN</sequence>
<evidence type="ECO:0000313" key="1">
    <source>
        <dbReference type="EMBL" id="CAB1223322.1"/>
    </source>
</evidence>
<organism evidence="1 2">
    <name type="scientific">Acinetobacter bouvetii</name>
    <dbReference type="NCBI Taxonomy" id="202951"/>
    <lineage>
        <taxon>Bacteria</taxon>
        <taxon>Pseudomonadati</taxon>
        <taxon>Pseudomonadota</taxon>
        <taxon>Gammaproteobacteria</taxon>
        <taxon>Moraxellales</taxon>
        <taxon>Moraxellaceae</taxon>
        <taxon>Acinetobacter</taxon>
    </lineage>
</organism>
<reference evidence="1 2" key="1">
    <citation type="submission" date="2020-02" db="EMBL/GenBank/DDBJ databases">
        <authorList>
            <person name="Chaudhuri R."/>
        </authorList>
    </citation>
    <scope>NUCLEOTIDE SEQUENCE [LARGE SCALE GENOMIC DNA]</scope>
    <source>
        <strain evidence="1">SFB21</strain>
    </source>
</reference>